<proteinExistence type="inferred from homology"/>
<keyword evidence="4" id="KW-0997">Cell inner membrane</keyword>
<feature type="transmembrane region" description="Helical" evidence="10">
    <location>
        <begin position="65"/>
        <end position="87"/>
    </location>
</feature>
<keyword evidence="6 10" id="KW-1133">Transmembrane helix</keyword>
<dbReference type="EMBL" id="JACKXE010000001">
    <property type="protein sequence ID" value="MBB6626532.1"/>
    <property type="molecule type" value="Genomic_DNA"/>
</dbReference>
<evidence type="ECO:0000256" key="3">
    <source>
        <dbReference type="ARBA" id="ARBA00022475"/>
    </source>
</evidence>
<comment type="similarity">
    <text evidence="8">Belongs to the TsuA/YedE (TC 9.B.102) family.</text>
</comment>
<evidence type="ECO:0000256" key="10">
    <source>
        <dbReference type="SAM" id="Phobius"/>
    </source>
</evidence>
<keyword evidence="5 10" id="KW-0812">Transmembrane</keyword>
<feature type="transmembrane region" description="Helical" evidence="10">
    <location>
        <begin position="336"/>
        <end position="355"/>
    </location>
</feature>
<protein>
    <submittedName>
        <fullName evidence="11">YeeE/YedE family protein</fullName>
    </submittedName>
</protein>
<keyword evidence="12" id="KW-1185">Reference proteome</keyword>
<feature type="transmembrane region" description="Helical" evidence="10">
    <location>
        <begin position="175"/>
        <end position="196"/>
    </location>
</feature>
<accession>A0A7X0VA09</accession>
<feature type="compositionally biased region" description="Basic and acidic residues" evidence="9">
    <location>
        <begin position="11"/>
        <end position="20"/>
    </location>
</feature>
<feature type="transmembrane region" description="Helical" evidence="10">
    <location>
        <begin position="216"/>
        <end position="237"/>
    </location>
</feature>
<evidence type="ECO:0000256" key="5">
    <source>
        <dbReference type="ARBA" id="ARBA00022692"/>
    </source>
</evidence>
<dbReference type="PANTHER" id="PTHR30574:SF1">
    <property type="entry name" value="SULPHUR TRANSPORT DOMAIN-CONTAINING PROTEIN"/>
    <property type="match status" value="1"/>
</dbReference>
<dbReference type="Pfam" id="PF04143">
    <property type="entry name" value="Sulf_transp"/>
    <property type="match status" value="1"/>
</dbReference>
<dbReference type="Proteomes" id="UP000523955">
    <property type="component" value="Unassembled WGS sequence"/>
</dbReference>
<comment type="caution">
    <text evidence="11">The sequence shown here is derived from an EMBL/GenBank/DDBJ whole genome shotgun (WGS) entry which is preliminary data.</text>
</comment>
<feature type="transmembrane region" description="Helical" evidence="10">
    <location>
        <begin position="262"/>
        <end position="281"/>
    </location>
</feature>
<keyword evidence="7 10" id="KW-0472">Membrane</keyword>
<evidence type="ECO:0000313" key="12">
    <source>
        <dbReference type="Proteomes" id="UP000523955"/>
    </source>
</evidence>
<evidence type="ECO:0000256" key="2">
    <source>
        <dbReference type="ARBA" id="ARBA00022448"/>
    </source>
</evidence>
<dbReference type="RefSeq" id="WP_185251797.1">
    <property type="nucleotide sequence ID" value="NZ_JACKXE010000001.1"/>
</dbReference>
<dbReference type="AlphaFoldDB" id="A0A7X0VA09"/>
<feature type="transmembrane region" description="Helical" evidence="10">
    <location>
        <begin position="39"/>
        <end position="59"/>
    </location>
</feature>
<evidence type="ECO:0000256" key="9">
    <source>
        <dbReference type="SAM" id="MobiDB-lite"/>
    </source>
</evidence>
<evidence type="ECO:0000256" key="6">
    <source>
        <dbReference type="ARBA" id="ARBA00022989"/>
    </source>
</evidence>
<feature type="region of interest" description="Disordered" evidence="9">
    <location>
        <begin position="1"/>
        <end position="35"/>
    </location>
</feature>
<keyword evidence="2" id="KW-0813">Transport</keyword>
<gene>
    <name evidence="11" type="ORF">H5V45_04260</name>
</gene>
<organism evidence="11 12">
    <name type="scientific">Nocardioides luti</name>
    <dbReference type="NCBI Taxonomy" id="2761101"/>
    <lineage>
        <taxon>Bacteria</taxon>
        <taxon>Bacillati</taxon>
        <taxon>Actinomycetota</taxon>
        <taxon>Actinomycetes</taxon>
        <taxon>Propionibacteriales</taxon>
        <taxon>Nocardioidaceae</taxon>
        <taxon>Nocardioides</taxon>
    </lineage>
</organism>
<feature type="transmembrane region" description="Helical" evidence="10">
    <location>
        <begin position="362"/>
        <end position="388"/>
    </location>
</feature>
<sequence length="432" mass="44397">MSTTERAGAGRRRDDARRPGTEQGDSPARVATAPEAPPAQASVVLGGLIAALLLGGIIFSRSGQVPAILFGIGLALGFVLFHSRFGFTSAWRQLVAVRQGKALRAHMLMLAVACTLFAPILATQASFGDVPAAPSLAPIGFGLFVGSFLFGVGMQLGGSCASGTLFAIGSGQTAILLTLTGFIIGSVLGAYTFSFWTTTLPSHPPVSLADTFGGYFGAWAVSLAVMAAIVGLTYAIARRGDVPPVEEPPVARGAARAVRGSWPLWVGALLLAGLNALTLWISGGTWGVTFAFSMWGSKILDVIGVDVLSWPFWADPANLAKYQAGVLGEKTSVMDLGIIVGALVASAAAGTWVVHRNVPGKLAAGAVIGGIMMGYGARIAFGCNIGAYFGGIASFSLHGWLWGVMAVAGTFAGLALRPLFGLTNPRPTDSVC</sequence>
<feature type="transmembrane region" description="Helical" evidence="10">
    <location>
        <begin position="400"/>
        <end position="420"/>
    </location>
</feature>
<comment type="subcellular location">
    <subcellularLocation>
        <location evidence="1">Cell inner membrane</location>
        <topology evidence="1">Multi-pass membrane protein</topology>
    </subcellularLocation>
</comment>
<dbReference type="GO" id="GO:0005886">
    <property type="term" value="C:plasma membrane"/>
    <property type="evidence" value="ECO:0007669"/>
    <property type="project" value="UniProtKB-SubCell"/>
</dbReference>
<evidence type="ECO:0000256" key="1">
    <source>
        <dbReference type="ARBA" id="ARBA00004429"/>
    </source>
</evidence>
<evidence type="ECO:0000256" key="7">
    <source>
        <dbReference type="ARBA" id="ARBA00023136"/>
    </source>
</evidence>
<evidence type="ECO:0000256" key="4">
    <source>
        <dbReference type="ARBA" id="ARBA00022519"/>
    </source>
</evidence>
<keyword evidence="3" id="KW-1003">Cell membrane</keyword>
<name>A0A7X0VA09_9ACTN</name>
<dbReference type="PANTHER" id="PTHR30574">
    <property type="entry name" value="INNER MEMBRANE PROTEIN YEDE"/>
    <property type="match status" value="1"/>
</dbReference>
<evidence type="ECO:0000313" key="11">
    <source>
        <dbReference type="EMBL" id="MBB6626532.1"/>
    </source>
</evidence>
<dbReference type="InterPro" id="IPR007272">
    <property type="entry name" value="Sulf_transp_TsuA/YedE"/>
</dbReference>
<feature type="transmembrane region" description="Helical" evidence="10">
    <location>
        <begin position="139"/>
        <end position="168"/>
    </location>
</feature>
<feature type="transmembrane region" description="Helical" evidence="10">
    <location>
        <begin position="108"/>
        <end position="127"/>
    </location>
</feature>
<reference evidence="11 12" key="1">
    <citation type="submission" date="2020-08" db="EMBL/GenBank/DDBJ databases">
        <authorList>
            <person name="Seo M.-J."/>
        </authorList>
    </citation>
    <scope>NUCLEOTIDE SEQUENCE [LARGE SCALE GENOMIC DNA]</scope>
    <source>
        <strain evidence="11 12">KIGAM211</strain>
    </source>
</reference>
<evidence type="ECO:0000256" key="8">
    <source>
        <dbReference type="ARBA" id="ARBA00035655"/>
    </source>
</evidence>